<dbReference type="InterPro" id="IPR036259">
    <property type="entry name" value="MFS_trans_sf"/>
</dbReference>
<accession>X1JJ53</accession>
<feature type="transmembrane region" description="Helical" evidence="1">
    <location>
        <begin position="48"/>
        <end position="65"/>
    </location>
</feature>
<keyword evidence="1" id="KW-0472">Membrane</keyword>
<dbReference type="Pfam" id="PF07690">
    <property type="entry name" value="MFS_1"/>
    <property type="match status" value="1"/>
</dbReference>
<sequence>MQYNNIFIRGLGASALELGAVNSASGLGSTLISLPLGYFQDRYSIRKIYLLGVALMTFVPLFYAITYRWEFIVPAILISG</sequence>
<protein>
    <recommendedName>
        <fullName evidence="2">Major facilitator superfamily (MFS) profile domain-containing protein</fullName>
    </recommendedName>
</protein>
<comment type="caution">
    <text evidence="3">The sequence shown here is derived from an EMBL/GenBank/DDBJ whole genome shotgun (WGS) entry which is preliminary data.</text>
</comment>
<gene>
    <name evidence="3" type="ORF">S03H2_64795</name>
</gene>
<dbReference type="EMBL" id="BARU01042127">
    <property type="protein sequence ID" value="GAH81490.1"/>
    <property type="molecule type" value="Genomic_DNA"/>
</dbReference>
<keyword evidence="1" id="KW-0812">Transmembrane</keyword>
<dbReference type="Gene3D" id="1.20.1250.20">
    <property type="entry name" value="MFS general substrate transporter like domains"/>
    <property type="match status" value="1"/>
</dbReference>
<proteinExistence type="predicted"/>
<evidence type="ECO:0000313" key="3">
    <source>
        <dbReference type="EMBL" id="GAH81490.1"/>
    </source>
</evidence>
<feature type="non-terminal residue" evidence="3">
    <location>
        <position position="80"/>
    </location>
</feature>
<reference evidence="3" key="1">
    <citation type="journal article" date="2014" name="Front. Microbiol.">
        <title>High frequency of phylogenetically diverse reductive dehalogenase-homologous genes in deep subseafloor sedimentary metagenomes.</title>
        <authorList>
            <person name="Kawai M."/>
            <person name="Futagami T."/>
            <person name="Toyoda A."/>
            <person name="Takaki Y."/>
            <person name="Nishi S."/>
            <person name="Hori S."/>
            <person name="Arai W."/>
            <person name="Tsubouchi T."/>
            <person name="Morono Y."/>
            <person name="Uchiyama I."/>
            <person name="Ito T."/>
            <person name="Fujiyama A."/>
            <person name="Inagaki F."/>
            <person name="Takami H."/>
        </authorList>
    </citation>
    <scope>NUCLEOTIDE SEQUENCE</scope>
    <source>
        <strain evidence="3">Expedition CK06-06</strain>
    </source>
</reference>
<evidence type="ECO:0000256" key="1">
    <source>
        <dbReference type="SAM" id="Phobius"/>
    </source>
</evidence>
<dbReference type="InterPro" id="IPR011701">
    <property type="entry name" value="MFS"/>
</dbReference>
<dbReference type="AlphaFoldDB" id="X1JJ53"/>
<dbReference type="GO" id="GO:0022857">
    <property type="term" value="F:transmembrane transporter activity"/>
    <property type="evidence" value="ECO:0007669"/>
    <property type="project" value="InterPro"/>
</dbReference>
<feature type="domain" description="Major facilitator superfamily (MFS) profile" evidence="2">
    <location>
        <begin position="1"/>
        <end position="80"/>
    </location>
</feature>
<dbReference type="PROSITE" id="PS50850">
    <property type="entry name" value="MFS"/>
    <property type="match status" value="1"/>
</dbReference>
<dbReference type="InterPro" id="IPR020846">
    <property type="entry name" value="MFS_dom"/>
</dbReference>
<organism evidence="3">
    <name type="scientific">marine sediment metagenome</name>
    <dbReference type="NCBI Taxonomy" id="412755"/>
    <lineage>
        <taxon>unclassified sequences</taxon>
        <taxon>metagenomes</taxon>
        <taxon>ecological metagenomes</taxon>
    </lineage>
</organism>
<keyword evidence="1" id="KW-1133">Transmembrane helix</keyword>
<name>X1JJ53_9ZZZZ</name>
<evidence type="ECO:0000259" key="2">
    <source>
        <dbReference type="PROSITE" id="PS50850"/>
    </source>
</evidence>
<dbReference type="SUPFAM" id="SSF103473">
    <property type="entry name" value="MFS general substrate transporter"/>
    <property type="match status" value="1"/>
</dbReference>